<reference evidence="1 2" key="1">
    <citation type="journal article" date="2019" name="Sci. Rep.">
        <title>Orb-weaving spider Araneus ventricosus genome elucidates the spidroin gene catalogue.</title>
        <authorList>
            <person name="Kono N."/>
            <person name="Nakamura H."/>
            <person name="Ohtoshi R."/>
            <person name="Moran D.A.P."/>
            <person name="Shinohara A."/>
            <person name="Yoshida Y."/>
            <person name="Fujiwara M."/>
            <person name="Mori M."/>
            <person name="Tomita M."/>
            <person name="Arakawa K."/>
        </authorList>
    </citation>
    <scope>NUCLEOTIDE SEQUENCE [LARGE SCALE GENOMIC DNA]</scope>
</reference>
<proteinExistence type="predicted"/>
<comment type="caution">
    <text evidence="1">The sequence shown here is derived from an EMBL/GenBank/DDBJ whole genome shotgun (WGS) entry which is preliminary data.</text>
</comment>
<sequence length="105" mass="11529">MKSITLGVQRFPLDIFLAAVGVSTGQIYNMVVGSWLHESDSIKVLPGSFNKKSIYIVILSVIKLPNNPLGYIPPLHVVCTHLEPFCGLQCLEVDSLCSNLRAFLV</sequence>
<dbReference type="Proteomes" id="UP000499080">
    <property type="component" value="Unassembled WGS sequence"/>
</dbReference>
<accession>A0A4Y2WIM5</accession>
<keyword evidence="2" id="KW-1185">Reference proteome</keyword>
<protein>
    <submittedName>
        <fullName evidence="1">Uncharacterized protein</fullName>
    </submittedName>
</protein>
<evidence type="ECO:0000313" key="2">
    <source>
        <dbReference type="Proteomes" id="UP000499080"/>
    </source>
</evidence>
<gene>
    <name evidence="1" type="ORF">AVEN_67823_1</name>
</gene>
<dbReference type="AlphaFoldDB" id="A0A4Y2WIM5"/>
<name>A0A4Y2WIM5_ARAVE</name>
<dbReference type="EMBL" id="BGPR01060608">
    <property type="protein sequence ID" value="GBO36434.1"/>
    <property type="molecule type" value="Genomic_DNA"/>
</dbReference>
<evidence type="ECO:0000313" key="1">
    <source>
        <dbReference type="EMBL" id="GBO36434.1"/>
    </source>
</evidence>
<organism evidence="1 2">
    <name type="scientific">Araneus ventricosus</name>
    <name type="common">Orbweaver spider</name>
    <name type="synonym">Epeira ventricosa</name>
    <dbReference type="NCBI Taxonomy" id="182803"/>
    <lineage>
        <taxon>Eukaryota</taxon>
        <taxon>Metazoa</taxon>
        <taxon>Ecdysozoa</taxon>
        <taxon>Arthropoda</taxon>
        <taxon>Chelicerata</taxon>
        <taxon>Arachnida</taxon>
        <taxon>Araneae</taxon>
        <taxon>Araneomorphae</taxon>
        <taxon>Entelegynae</taxon>
        <taxon>Araneoidea</taxon>
        <taxon>Araneidae</taxon>
        <taxon>Araneus</taxon>
    </lineage>
</organism>